<name>A0A940MVI4_9PROT</name>
<reference evidence="2" key="1">
    <citation type="submission" date="2021-03" db="EMBL/GenBank/DDBJ databases">
        <authorList>
            <person name="So Y."/>
        </authorList>
    </citation>
    <scope>NUCLEOTIDE SEQUENCE</scope>
    <source>
        <strain evidence="2">SG15</strain>
    </source>
</reference>
<comment type="caution">
    <text evidence="2">The sequence shown here is derived from an EMBL/GenBank/DDBJ whole genome shotgun (WGS) entry which is preliminary data.</text>
</comment>
<feature type="compositionally biased region" description="Basic and acidic residues" evidence="1">
    <location>
        <begin position="39"/>
        <end position="49"/>
    </location>
</feature>
<gene>
    <name evidence="2" type="ORF">J5Y10_08185</name>
</gene>
<dbReference type="RefSeq" id="WP_209372553.1">
    <property type="nucleotide sequence ID" value="NZ_JAGIZA010000004.1"/>
</dbReference>
<evidence type="ECO:0000313" key="3">
    <source>
        <dbReference type="Proteomes" id="UP000677537"/>
    </source>
</evidence>
<feature type="region of interest" description="Disordered" evidence="1">
    <location>
        <begin position="1"/>
        <end position="49"/>
    </location>
</feature>
<organism evidence="2 3">
    <name type="scientific">Roseomonas indoligenes</name>
    <dbReference type="NCBI Taxonomy" id="2820811"/>
    <lineage>
        <taxon>Bacteria</taxon>
        <taxon>Pseudomonadati</taxon>
        <taxon>Pseudomonadota</taxon>
        <taxon>Alphaproteobacteria</taxon>
        <taxon>Acetobacterales</taxon>
        <taxon>Roseomonadaceae</taxon>
        <taxon>Roseomonas</taxon>
    </lineage>
</organism>
<proteinExistence type="predicted"/>
<evidence type="ECO:0000256" key="1">
    <source>
        <dbReference type="SAM" id="MobiDB-lite"/>
    </source>
</evidence>
<keyword evidence="3" id="KW-1185">Reference proteome</keyword>
<accession>A0A940MVI4</accession>
<dbReference type="Proteomes" id="UP000677537">
    <property type="component" value="Unassembled WGS sequence"/>
</dbReference>
<dbReference type="EMBL" id="JAGIZA010000004">
    <property type="protein sequence ID" value="MBP0492756.1"/>
    <property type="molecule type" value="Genomic_DNA"/>
</dbReference>
<sequence length="49" mass="4825">MPSAGNSKGGGNSKPGGDPGDIVGNVKLRGADPSSNNRGRGETSRSDGR</sequence>
<protein>
    <submittedName>
        <fullName evidence="2">Uncharacterized protein</fullName>
    </submittedName>
</protein>
<evidence type="ECO:0000313" key="2">
    <source>
        <dbReference type="EMBL" id="MBP0492756.1"/>
    </source>
</evidence>
<dbReference type="AlphaFoldDB" id="A0A940MVI4"/>
<feature type="compositionally biased region" description="Gly residues" evidence="1">
    <location>
        <begin position="7"/>
        <end position="19"/>
    </location>
</feature>